<keyword evidence="2" id="KW-0472">Membrane</keyword>
<gene>
    <name evidence="3" type="ORF">HNP34_000417</name>
</gene>
<name>A0AAW3VD67_ACILW</name>
<dbReference type="RefSeq" id="WP_221439302.1">
    <property type="nucleotide sequence ID" value="NZ_JACHLA010000002.1"/>
</dbReference>
<reference evidence="3 4" key="1">
    <citation type="submission" date="2020-08" db="EMBL/GenBank/DDBJ databases">
        <title>Functional genomics of gut bacteria from endangered species of beetles.</title>
        <authorList>
            <person name="Carlos-Shanley C."/>
        </authorList>
    </citation>
    <scope>NUCLEOTIDE SEQUENCE [LARGE SCALE GENOMIC DNA]</scope>
    <source>
        <strain evidence="3 4">S00127</strain>
    </source>
</reference>
<sequence>MSQIITPQDAMAIAIIGSLAITFIMFTLRYLNSESKPHYIDFLKIFLGLPFSKNLDRIKILDTLKLNLKNQKKEITKIKNDIYELNESLKLKQRTIERLNKYLLKLERKANFNLVYGLFFCITGIGFIFYSMMTYTPTVDENLRNSLIYFIPRITLTILIEIFSYFFLNLYKKNLEDIKYFQNEVTNLESKYLAILYAFEANNGQVKAKVIEKLMDTERNFILKKDETTIDLERSRIESESSNNTIQALKDIISFKK</sequence>
<dbReference type="EMBL" id="JACHLA010000002">
    <property type="protein sequence ID" value="MBB6362321.1"/>
    <property type="molecule type" value="Genomic_DNA"/>
</dbReference>
<evidence type="ECO:0000313" key="3">
    <source>
        <dbReference type="EMBL" id="MBB6362321.1"/>
    </source>
</evidence>
<evidence type="ECO:0008006" key="5">
    <source>
        <dbReference type="Google" id="ProtNLM"/>
    </source>
</evidence>
<dbReference type="AlphaFoldDB" id="A0AAW3VD67"/>
<keyword evidence="2" id="KW-0812">Transmembrane</keyword>
<dbReference type="Proteomes" id="UP000548425">
    <property type="component" value="Unassembled WGS sequence"/>
</dbReference>
<keyword evidence="2" id="KW-1133">Transmembrane helix</keyword>
<feature type="coiled-coil region" evidence="1">
    <location>
        <begin position="61"/>
        <end position="109"/>
    </location>
</feature>
<protein>
    <recommendedName>
        <fullName evidence="5">DUF106 domain-containing protein</fullName>
    </recommendedName>
</protein>
<accession>A0AAW3VD67</accession>
<proteinExistence type="predicted"/>
<feature type="transmembrane region" description="Helical" evidence="2">
    <location>
        <begin position="114"/>
        <end position="135"/>
    </location>
</feature>
<feature type="transmembrane region" description="Helical" evidence="2">
    <location>
        <begin position="12"/>
        <end position="31"/>
    </location>
</feature>
<evidence type="ECO:0000313" key="4">
    <source>
        <dbReference type="Proteomes" id="UP000548425"/>
    </source>
</evidence>
<keyword evidence="1" id="KW-0175">Coiled coil</keyword>
<evidence type="ECO:0000256" key="2">
    <source>
        <dbReference type="SAM" id="Phobius"/>
    </source>
</evidence>
<organism evidence="3 4">
    <name type="scientific">Acinetobacter lwoffii</name>
    <dbReference type="NCBI Taxonomy" id="28090"/>
    <lineage>
        <taxon>Bacteria</taxon>
        <taxon>Pseudomonadati</taxon>
        <taxon>Pseudomonadota</taxon>
        <taxon>Gammaproteobacteria</taxon>
        <taxon>Moraxellales</taxon>
        <taxon>Moraxellaceae</taxon>
        <taxon>Acinetobacter</taxon>
    </lineage>
</organism>
<feature type="transmembrane region" description="Helical" evidence="2">
    <location>
        <begin position="147"/>
        <end position="168"/>
    </location>
</feature>
<evidence type="ECO:0000256" key="1">
    <source>
        <dbReference type="SAM" id="Coils"/>
    </source>
</evidence>
<comment type="caution">
    <text evidence="3">The sequence shown here is derived from an EMBL/GenBank/DDBJ whole genome shotgun (WGS) entry which is preliminary data.</text>
</comment>